<accession>A0ABD5W9B6</accession>
<evidence type="ECO:0000313" key="2">
    <source>
        <dbReference type="EMBL" id="MFC7069508.1"/>
    </source>
</evidence>
<reference evidence="2 3" key="1">
    <citation type="journal article" date="2019" name="Int. J. Syst. Evol. Microbiol.">
        <title>The Global Catalogue of Microorganisms (GCM) 10K type strain sequencing project: providing services to taxonomists for standard genome sequencing and annotation.</title>
        <authorList>
            <consortium name="The Broad Institute Genomics Platform"/>
            <consortium name="The Broad Institute Genome Sequencing Center for Infectious Disease"/>
            <person name="Wu L."/>
            <person name="Ma J."/>
        </authorList>
    </citation>
    <scope>NUCLEOTIDE SEQUENCE [LARGE SCALE GENOMIC DNA]</scope>
    <source>
        <strain evidence="2 3">DT31</strain>
    </source>
</reference>
<dbReference type="EMBL" id="JBHTAH010000005">
    <property type="protein sequence ID" value="MFC7069508.1"/>
    <property type="molecule type" value="Genomic_DNA"/>
</dbReference>
<dbReference type="GeneID" id="81125260"/>
<dbReference type="Proteomes" id="UP001596461">
    <property type="component" value="Unassembled WGS sequence"/>
</dbReference>
<proteinExistence type="predicted"/>
<gene>
    <name evidence="2" type="ORF">ACFQL9_07640</name>
</gene>
<evidence type="ECO:0000259" key="1">
    <source>
        <dbReference type="Pfam" id="PF08861"/>
    </source>
</evidence>
<dbReference type="InterPro" id="IPR014960">
    <property type="entry name" value="DUF1828"/>
</dbReference>
<protein>
    <submittedName>
        <fullName evidence="2">DUF1828 domain-containing protein</fullName>
    </submittedName>
</protein>
<dbReference type="AlphaFoldDB" id="A0ABD5W9B6"/>
<evidence type="ECO:0000313" key="3">
    <source>
        <dbReference type="Proteomes" id="UP001596461"/>
    </source>
</evidence>
<feature type="domain" description="DUF1828" evidence="1">
    <location>
        <begin position="4"/>
        <end position="90"/>
    </location>
</feature>
<sequence>MTVPLERSDRDAITLWVKQQGEKYRISDEGETYGMLYLSNINLSQERRADRLNTIKSRFGLDEAKQQVVITTDEEHLGARMWDAIQAVQSISYLSYTRQQYTSNDFRNDVGEYFTENGITYTRNKDVTGASKDHVIDFNIQHQPIPTYVEAVHAENESSAESMADRIGFKWTDVRQMNSEIHTVSVLDDESGEYNSSTVKILENYSDDFVYWSDRETKLASAVQPSA</sequence>
<dbReference type="Pfam" id="PF08861">
    <property type="entry name" value="DUF1828"/>
    <property type="match status" value="1"/>
</dbReference>
<keyword evidence="3" id="KW-1185">Reference proteome</keyword>
<comment type="caution">
    <text evidence="2">The sequence shown here is derived from an EMBL/GenBank/DDBJ whole genome shotgun (WGS) entry which is preliminary data.</text>
</comment>
<organism evidence="2 3">
    <name type="scientific">Halobaculum lipolyticum</name>
    <dbReference type="NCBI Taxonomy" id="3032001"/>
    <lineage>
        <taxon>Archaea</taxon>
        <taxon>Methanobacteriati</taxon>
        <taxon>Methanobacteriota</taxon>
        <taxon>Stenosarchaea group</taxon>
        <taxon>Halobacteria</taxon>
        <taxon>Halobacteriales</taxon>
        <taxon>Haloferacaceae</taxon>
        <taxon>Halobaculum</taxon>
    </lineage>
</organism>
<dbReference type="RefSeq" id="WP_284030427.1">
    <property type="nucleotide sequence ID" value="NZ_CP126154.1"/>
</dbReference>
<name>A0ABD5W9B6_9EURY</name>